<dbReference type="PANTHER" id="PTHR46091">
    <property type="entry name" value="BLR7054 PROTEIN"/>
    <property type="match status" value="1"/>
</dbReference>
<dbReference type="Pfam" id="PF01593">
    <property type="entry name" value="Amino_oxidase"/>
    <property type="match status" value="1"/>
</dbReference>
<name>A0A1I0YIM3_9CLOT</name>
<evidence type="ECO:0000256" key="1">
    <source>
        <dbReference type="ARBA" id="ARBA00022630"/>
    </source>
</evidence>
<reference evidence="7 8" key="1">
    <citation type="submission" date="2016-10" db="EMBL/GenBank/DDBJ databases">
        <authorList>
            <person name="de Groot N.N."/>
        </authorList>
    </citation>
    <scope>NUCLEOTIDE SEQUENCE [LARGE SCALE GENOMIC DNA]</scope>
    <source>
        <strain evidence="7 8">DSM 12271</strain>
    </source>
</reference>
<feature type="domain" description="Amine oxidase" evidence="6">
    <location>
        <begin position="24"/>
        <end position="492"/>
    </location>
</feature>
<evidence type="ECO:0000313" key="7">
    <source>
        <dbReference type="EMBL" id="SFB12747.1"/>
    </source>
</evidence>
<dbReference type="GO" id="GO:0016853">
    <property type="term" value="F:isomerase activity"/>
    <property type="evidence" value="ECO:0007669"/>
    <property type="project" value="UniProtKB-KW"/>
</dbReference>
<sequence length="523" mass="59449">MEMKDFLLSRFDKEYDAVVIGAGIGGLMAGCELAYEGKRTLILEQHNLAGGFATSFVRGRYEFEATLHEILDVGTKKQSYDVRKTLDRLGVKYEFEAVPEAYVLIVPEEDINVCVPFGINEFIECMEKESPGVKKEVTRYMELCKEMYEAINYMVDQEMKGKLPNIITVKRKYPNFIKYSHMTIEEVEKEFELPNRIKSILHAYWCYQGPSVDALTFLLWGYMLYGYIYTGAYIPANRSHALSTAIAERTKELGGQIEYNCKVEKIHVENNKVIAVELKDGTYIKTKCVLSNAHPELVYGKMITPITSAPEFSVKKTNAEVNTCSSIAIYLGLDANPEDLGIKYYEYFITNTMDTRKIYDSLFTLNPEGFLSAICLDNAIPGATGEGRCQLTISWLVFGDIFKDVLIEDYEDLKTRFGEEMIDIFEKITGAKIRDHIEEVEMVTPITWNRYTGAYKGQVFGHEQTPWNSAVVRLAAEKFENKKEVSGLYFVGGCSQSTHGYTPIIRLTRLTTNKAIRYMGGSK</sequence>
<dbReference type="OrthoDB" id="9814556at2"/>
<keyword evidence="4" id="KW-0521">NADP</keyword>
<organism evidence="7 8">
    <name type="scientific">Clostridium frigidicarnis</name>
    <dbReference type="NCBI Taxonomy" id="84698"/>
    <lineage>
        <taxon>Bacteria</taxon>
        <taxon>Bacillati</taxon>
        <taxon>Bacillota</taxon>
        <taxon>Clostridia</taxon>
        <taxon>Eubacteriales</taxon>
        <taxon>Clostridiaceae</taxon>
        <taxon>Clostridium</taxon>
    </lineage>
</organism>
<dbReference type="Gene3D" id="3.50.50.60">
    <property type="entry name" value="FAD/NAD(P)-binding domain"/>
    <property type="match status" value="2"/>
</dbReference>
<keyword evidence="7" id="KW-0413">Isomerase</keyword>
<dbReference type="EMBL" id="FOKI01000013">
    <property type="protein sequence ID" value="SFB12747.1"/>
    <property type="molecule type" value="Genomic_DNA"/>
</dbReference>
<dbReference type="InterPro" id="IPR052206">
    <property type="entry name" value="Retinol_saturase"/>
</dbReference>
<keyword evidence="3" id="KW-0274">FAD</keyword>
<proteinExistence type="predicted"/>
<dbReference type="PROSITE" id="PS51257">
    <property type="entry name" value="PROKAR_LIPOPROTEIN"/>
    <property type="match status" value="1"/>
</dbReference>
<dbReference type="STRING" id="84698.SAMN04488528_101344"/>
<dbReference type="InterPro" id="IPR002937">
    <property type="entry name" value="Amino_oxidase"/>
</dbReference>
<dbReference type="PANTHER" id="PTHR46091:SF3">
    <property type="entry name" value="AMINE OXIDASE DOMAIN-CONTAINING PROTEIN"/>
    <property type="match status" value="1"/>
</dbReference>
<keyword evidence="8" id="KW-1185">Reference proteome</keyword>
<dbReference type="Proteomes" id="UP000198619">
    <property type="component" value="Unassembled WGS sequence"/>
</dbReference>
<keyword evidence="1" id="KW-0285">Flavoprotein</keyword>
<evidence type="ECO:0000256" key="3">
    <source>
        <dbReference type="ARBA" id="ARBA00022827"/>
    </source>
</evidence>
<dbReference type="GO" id="GO:0016491">
    <property type="term" value="F:oxidoreductase activity"/>
    <property type="evidence" value="ECO:0007669"/>
    <property type="project" value="InterPro"/>
</dbReference>
<evidence type="ECO:0000259" key="6">
    <source>
        <dbReference type="Pfam" id="PF01593"/>
    </source>
</evidence>
<keyword evidence="2" id="KW-0732">Signal</keyword>
<dbReference type="RefSeq" id="WP_090041011.1">
    <property type="nucleotide sequence ID" value="NZ_FOKI01000013.1"/>
</dbReference>
<dbReference type="InterPro" id="IPR036188">
    <property type="entry name" value="FAD/NAD-bd_sf"/>
</dbReference>
<keyword evidence="5" id="KW-0520">NAD</keyword>
<evidence type="ECO:0000256" key="2">
    <source>
        <dbReference type="ARBA" id="ARBA00022729"/>
    </source>
</evidence>
<evidence type="ECO:0000256" key="5">
    <source>
        <dbReference type="ARBA" id="ARBA00023027"/>
    </source>
</evidence>
<accession>A0A1I0YIM3</accession>
<protein>
    <submittedName>
        <fullName evidence="7">Prolycopene isomerase</fullName>
    </submittedName>
</protein>
<dbReference type="SUPFAM" id="SSF51905">
    <property type="entry name" value="FAD/NAD(P)-binding domain"/>
    <property type="match status" value="1"/>
</dbReference>
<evidence type="ECO:0000256" key="4">
    <source>
        <dbReference type="ARBA" id="ARBA00022857"/>
    </source>
</evidence>
<gene>
    <name evidence="7" type="ORF">SAMN04488528_101344</name>
</gene>
<dbReference type="AlphaFoldDB" id="A0A1I0YIM3"/>
<evidence type="ECO:0000313" key="8">
    <source>
        <dbReference type="Proteomes" id="UP000198619"/>
    </source>
</evidence>